<proteinExistence type="predicted"/>
<feature type="compositionally biased region" description="Polar residues" evidence="1">
    <location>
        <begin position="1"/>
        <end position="10"/>
    </location>
</feature>
<evidence type="ECO:0000313" key="3">
    <source>
        <dbReference type="Proteomes" id="UP000297229"/>
    </source>
</evidence>
<comment type="caution">
    <text evidence="2">The sequence shown here is derived from an EMBL/GenBank/DDBJ whole genome shotgun (WGS) entry which is preliminary data.</text>
</comment>
<feature type="region of interest" description="Disordered" evidence="1">
    <location>
        <begin position="1"/>
        <end position="41"/>
    </location>
</feature>
<evidence type="ECO:0000256" key="1">
    <source>
        <dbReference type="SAM" id="MobiDB-lite"/>
    </source>
</evidence>
<accession>A0A4Z1JY75</accession>
<gene>
    <name evidence="2" type="ORF">BELL_0168g00230</name>
</gene>
<dbReference type="EMBL" id="PQXM01000167">
    <property type="protein sequence ID" value="TGO76222.1"/>
    <property type="molecule type" value="Genomic_DNA"/>
</dbReference>
<organism evidence="2 3">
    <name type="scientific">Botrytis elliptica</name>
    <dbReference type="NCBI Taxonomy" id="278938"/>
    <lineage>
        <taxon>Eukaryota</taxon>
        <taxon>Fungi</taxon>
        <taxon>Dikarya</taxon>
        <taxon>Ascomycota</taxon>
        <taxon>Pezizomycotina</taxon>
        <taxon>Leotiomycetes</taxon>
        <taxon>Helotiales</taxon>
        <taxon>Sclerotiniaceae</taxon>
        <taxon>Botrytis</taxon>
    </lineage>
</organism>
<reference evidence="2 3" key="1">
    <citation type="submission" date="2017-12" db="EMBL/GenBank/DDBJ databases">
        <title>Comparative genomics of Botrytis spp.</title>
        <authorList>
            <person name="Valero-Jimenez C.A."/>
            <person name="Tapia P."/>
            <person name="Veloso J."/>
            <person name="Silva-Moreno E."/>
            <person name="Staats M."/>
            <person name="Valdes J.H."/>
            <person name="Van Kan J.A.L."/>
        </authorList>
    </citation>
    <scope>NUCLEOTIDE SEQUENCE [LARGE SCALE GENOMIC DNA]</scope>
    <source>
        <strain evidence="2 3">Be9601</strain>
    </source>
</reference>
<dbReference type="AlphaFoldDB" id="A0A4Z1JY75"/>
<dbReference type="Proteomes" id="UP000297229">
    <property type="component" value="Unassembled WGS sequence"/>
</dbReference>
<keyword evidence="3" id="KW-1185">Reference proteome</keyword>
<name>A0A4Z1JY75_9HELO</name>
<sequence length="77" mass="8630">MNESEGQCSNPIVHKSPATRAQCKHWPFPLPRSRKPKIDRSEAIDQDLEAVPLVAAAFRSGFEKKDDTLIQKGKQIS</sequence>
<protein>
    <submittedName>
        <fullName evidence="2">Uncharacterized protein</fullName>
    </submittedName>
</protein>
<evidence type="ECO:0000313" key="2">
    <source>
        <dbReference type="EMBL" id="TGO76222.1"/>
    </source>
</evidence>